<dbReference type="EMBL" id="CP021330">
    <property type="protein sequence ID" value="AVX05682.1"/>
    <property type="molecule type" value="Genomic_DNA"/>
</dbReference>
<dbReference type="PANTHER" id="PTHR30458:SF0">
    <property type="entry name" value="1,2-PHENYLACETYL-COA EPOXIDASE, SUBUNIT C"/>
    <property type="match status" value="1"/>
</dbReference>
<organism evidence="1 2">
    <name type="scientific">Maritalea myrionectae</name>
    <dbReference type="NCBI Taxonomy" id="454601"/>
    <lineage>
        <taxon>Bacteria</taxon>
        <taxon>Pseudomonadati</taxon>
        <taxon>Pseudomonadota</taxon>
        <taxon>Alphaproteobacteria</taxon>
        <taxon>Hyphomicrobiales</taxon>
        <taxon>Devosiaceae</taxon>
        <taxon>Maritalea</taxon>
    </lineage>
</organism>
<protein>
    <submittedName>
        <fullName evidence="1">Phenylacetyl-CoA 1,2-epoxidase</fullName>
    </submittedName>
</protein>
<dbReference type="InterPro" id="IPR011882">
    <property type="entry name" value="PaaC"/>
</dbReference>
<dbReference type="GO" id="GO:0005829">
    <property type="term" value="C:cytosol"/>
    <property type="evidence" value="ECO:0007669"/>
    <property type="project" value="TreeGrafter"/>
</dbReference>
<proteinExistence type="predicted"/>
<dbReference type="STRING" id="1122213.GCA_000423365_00869"/>
<dbReference type="KEGG" id="mmyr:MXMO3_03176"/>
<accession>A0A2R4MI50</accession>
<dbReference type="InterPro" id="IPR012347">
    <property type="entry name" value="Ferritin-like"/>
</dbReference>
<dbReference type="InterPro" id="IPR009078">
    <property type="entry name" value="Ferritin-like_SF"/>
</dbReference>
<dbReference type="SUPFAM" id="SSF47240">
    <property type="entry name" value="Ferritin-like"/>
    <property type="match status" value="1"/>
</dbReference>
<evidence type="ECO:0000313" key="2">
    <source>
        <dbReference type="Proteomes" id="UP000258927"/>
    </source>
</evidence>
<dbReference type="Pfam" id="PF05138">
    <property type="entry name" value="PaaA_PaaC"/>
    <property type="match status" value="1"/>
</dbReference>
<dbReference type="Proteomes" id="UP000258927">
    <property type="component" value="Chromosome"/>
</dbReference>
<dbReference type="PIRSF" id="PIRSF037834">
    <property type="entry name" value="PA_CoA_Oase3"/>
    <property type="match status" value="1"/>
</dbReference>
<dbReference type="Gene3D" id="1.20.1260.10">
    <property type="match status" value="1"/>
</dbReference>
<dbReference type="GO" id="GO:0010124">
    <property type="term" value="P:phenylacetate catabolic process"/>
    <property type="evidence" value="ECO:0007669"/>
    <property type="project" value="InterPro"/>
</dbReference>
<keyword evidence="2" id="KW-1185">Reference proteome</keyword>
<dbReference type="InterPro" id="IPR007814">
    <property type="entry name" value="PaaA_PaaC"/>
</dbReference>
<dbReference type="RefSeq" id="WP_117396487.1">
    <property type="nucleotide sequence ID" value="NZ_CP021330.1"/>
</dbReference>
<dbReference type="PANTHER" id="PTHR30458">
    <property type="entry name" value="PHENYLACETIC ACID DEGRADATION PROTEIN PAA"/>
    <property type="match status" value="1"/>
</dbReference>
<evidence type="ECO:0000313" key="1">
    <source>
        <dbReference type="EMBL" id="AVX05682.1"/>
    </source>
</evidence>
<dbReference type="AlphaFoldDB" id="A0A2R4MI50"/>
<name>A0A2R4MI50_9HYPH</name>
<sequence length="250" mass="28333">MSAPLFNALLELADDHLILGHRVSEWCGHAPLLEEDLAMPNMALDMIGAARSLYTYAGEIEGEGRDEDQLAYLRYDRDYKNCLLVERPNEDFAHTMLKQLYFAAFMHPYWEAALQSSDETVRGIAGKSVKEVAYHIRHAGEWVVRLGDGTEESAQRMQDAVTELHPYVEELFHMSADAQAAADKGALPDREAMRAQWTNTISNVFDQAKLTMPEVEYPQLGGRTGHHGEEMGHLLSDLQYMQRAYPNMSW</sequence>
<dbReference type="NCBIfam" id="TIGR02158">
    <property type="entry name" value="PA_CoA_Oxy3"/>
    <property type="match status" value="1"/>
</dbReference>
<gene>
    <name evidence="1" type="ORF">MXMO3_03176</name>
</gene>
<dbReference type="InterPro" id="IPR052703">
    <property type="entry name" value="Aromatic_CoA_ox/epox"/>
</dbReference>
<reference evidence="1 2" key="1">
    <citation type="submission" date="2017-05" db="EMBL/GenBank/DDBJ databases">
        <title>Genome Analysis of Maritalea myrionectae HL2708#5.</title>
        <authorList>
            <consortium name="Cotde Inc.-PKNU"/>
            <person name="Jang D."/>
            <person name="Oh H.-M."/>
        </authorList>
    </citation>
    <scope>NUCLEOTIDE SEQUENCE [LARGE SCALE GENOMIC DNA]</scope>
    <source>
        <strain evidence="1 2">HL2708#5</strain>
    </source>
</reference>